<keyword evidence="2" id="KW-1185">Reference proteome</keyword>
<gene>
    <name evidence="1" type="ORF">MEUPH1_LOCUS8501</name>
</gene>
<accession>A0AAV0W8V1</accession>
<reference evidence="1 2" key="1">
    <citation type="submission" date="2023-01" db="EMBL/GenBank/DDBJ databases">
        <authorList>
            <person name="Whitehead M."/>
        </authorList>
    </citation>
    <scope>NUCLEOTIDE SEQUENCE [LARGE SCALE GENOMIC DNA]</scope>
</reference>
<name>A0AAV0W8V1_9HEMI</name>
<evidence type="ECO:0000313" key="2">
    <source>
        <dbReference type="Proteomes" id="UP001160148"/>
    </source>
</evidence>
<dbReference type="Proteomes" id="UP001160148">
    <property type="component" value="Unassembled WGS sequence"/>
</dbReference>
<organism evidence="1 2">
    <name type="scientific">Macrosiphum euphorbiae</name>
    <name type="common">potato aphid</name>
    <dbReference type="NCBI Taxonomy" id="13131"/>
    <lineage>
        <taxon>Eukaryota</taxon>
        <taxon>Metazoa</taxon>
        <taxon>Ecdysozoa</taxon>
        <taxon>Arthropoda</taxon>
        <taxon>Hexapoda</taxon>
        <taxon>Insecta</taxon>
        <taxon>Pterygota</taxon>
        <taxon>Neoptera</taxon>
        <taxon>Paraneoptera</taxon>
        <taxon>Hemiptera</taxon>
        <taxon>Sternorrhyncha</taxon>
        <taxon>Aphidomorpha</taxon>
        <taxon>Aphidoidea</taxon>
        <taxon>Aphididae</taxon>
        <taxon>Macrosiphini</taxon>
        <taxon>Macrosiphum</taxon>
    </lineage>
</organism>
<proteinExistence type="predicted"/>
<protein>
    <submittedName>
        <fullName evidence="1">Uncharacterized protein</fullName>
    </submittedName>
</protein>
<evidence type="ECO:0000313" key="1">
    <source>
        <dbReference type="EMBL" id="CAI6352233.1"/>
    </source>
</evidence>
<sequence length="114" mass="13248">MCLNKLQKRQKKNGVQMIIPRRVKNQIHRENYAGSPEAYYRKSIFIPFLDNYLDQLSSKFLDHSTLLLKIQNILPSKCITLDTDGIEETAHTLITEWQNEILGTSEDQIAKIVM</sequence>
<dbReference type="AlphaFoldDB" id="A0AAV0W8V1"/>
<dbReference type="EMBL" id="CARXXK010000001">
    <property type="protein sequence ID" value="CAI6352233.1"/>
    <property type="molecule type" value="Genomic_DNA"/>
</dbReference>
<comment type="caution">
    <text evidence="1">The sequence shown here is derived from an EMBL/GenBank/DDBJ whole genome shotgun (WGS) entry which is preliminary data.</text>
</comment>